<dbReference type="InterPro" id="IPR001387">
    <property type="entry name" value="Cro/C1-type_HTH"/>
</dbReference>
<dbReference type="Proteomes" id="UP000599074">
    <property type="component" value="Unassembled WGS sequence"/>
</dbReference>
<dbReference type="InterPro" id="IPR010982">
    <property type="entry name" value="Lambda_DNA-bd_dom_sf"/>
</dbReference>
<dbReference type="InterPro" id="IPR043917">
    <property type="entry name" value="DUF5753"/>
</dbReference>
<dbReference type="Pfam" id="PF13560">
    <property type="entry name" value="HTH_31"/>
    <property type="match status" value="1"/>
</dbReference>
<accession>A0A8J3TJU6</accession>
<feature type="region of interest" description="Disordered" evidence="1">
    <location>
        <begin position="287"/>
        <end position="307"/>
    </location>
</feature>
<reference evidence="3" key="1">
    <citation type="submission" date="2021-01" db="EMBL/GenBank/DDBJ databases">
        <title>Whole genome shotgun sequence of Planosporangium mesophilum NBRC 109066.</title>
        <authorList>
            <person name="Komaki H."/>
            <person name="Tamura T."/>
        </authorList>
    </citation>
    <scope>NUCLEOTIDE SEQUENCE</scope>
    <source>
        <strain evidence="3">NBRC 109066</strain>
    </source>
</reference>
<dbReference type="Gene3D" id="1.10.260.40">
    <property type="entry name" value="lambda repressor-like DNA-binding domains"/>
    <property type="match status" value="1"/>
</dbReference>
<dbReference type="CDD" id="cd00093">
    <property type="entry name" value="HTH_XRE"/>
    <property type="match status" value="1"/>
</dbReference>
<dbReference type="GO" id="GO:0003677">
    <property type="term" value="F:DNA binding"/>
    <property type="evidence" value="ECO:0007669"/>
    <property type="project" value="InterPro"/>
</dbReference>
<dbReference type="RefSeq" id="WP_168115380.1">
    <property type="nucleotide sequence ID" value="NZ_BOON01000019.1"/>
</dbReference>
<evidence type="ECO:0000313" key="3">
    <source>
        <dbReference type="EMBL" id="GII22710.1"/>
    </source>
</evidence>
<gene>
    <name evidence="3" type="ORF">Pme01_23070</name>
</gene>
<protein>
    <submittedName>
        <fullName evidence="3">Transcriptional regulator</fullName>
    </submittedName>
</protein>
<dbReference type="SMART" id="SM00530">
    <property type="entry name" value="HTH_XRE"/>
    <property type="match status" value="1"/>
</dbReference>
<name>A0A8J3TJU6_9ACTN</name>
<dbReference type="PROSITE" id="PS50943">
    <property type="entry name" value="HTH_CROC1"/>
    <property type="match status" value="1"/>
</dbReference>
<proteinExistence type="predicted"/>
<evidence type="ECO:0000256" key="1">
    <source>
        <dbReference type="SAM" id="MobiDB-lite"/>
    </source>
</evidence>
<dbReference type="Pfam" id="PF19054">
    <property type="entry name" value="DUF5753"/>
    <property type="match status" value="1"/>
</dbReference>
<evidence type="ECO:0000259" key="2">
    <source>
        <dbReference type="PROSITE" id="PS50943"/>
    </source>
</evidence>
<keyword evidence="4" id="KW-1185">Reference proteome</keyword>
<comment type="caution">
    <text evidence="3">The sequence shown here is derived from an EMBL/GenBank/DDBJ whole genome shotgun (WGS) entry which is preliminary data.</text>
</comment>
<feature type="domain" description="HTH cro/C1-type" evidence="2">
    <location>
        <begin position="18"/>
        <end position="72"/>
    </location>
</feature>
<evidence type="ECO:0000313" key="4">
    <source>
        <dbReference type="Proteomes" id="UP000599074"/>
    </source>
</evidence>
<dbReference type="AlphaFoldDB" id="A0A8J3TJU6"/>
<dbReference type="EMBL" id="BOON01000019">
    <property type="protein sequence ID" value="GII22710.1"/>
    <property type="molecule type" value="Genomic_DNA"/>
</dbReference>
<sequence>MPKPIGPTIPRWQLGEQLARMREAAGVSQAEIADRLGCSVSKVQKIEAGDVGIVRAELLLMLDVYGVSDAETRESFMELQRLGKQRGWWSTFGQVPAPFATFLGLESAATSIRIFEPMIVHGLLQTEDYARAIAETWDGGLLTDEEVERQVKIKLERQRRVLDDEPPELWVILDESVLRREVGGKAVMAAQLKHLAAMTKRLTLQVVPLSHGGYPGVRGALTIFEFDDRMHSPVAYVEGQAGNLYMEKDDDLRRCTLAYNHMTAAAFSRQESTRLITAVARQYADAAGEHRDTRSVPRRVAQEHEVR</sequence>
<dbReference type="SUPFAM" id="SSF47413">
    <property type="entry name" value="lambda repressor-like DNA-binding domains"/>
    <property type="match status" value="1"/>
</dbReference>
<organism evidence="3 4">
    <name type="scientific">Planosporangium mesophilum</name>
    <dbReference type="NCBI Taxonomy" id="689768"/>
    <lineage>
        <taxon>Bacteria</taxon>
        <taxon>Bacillati</taxon>
        <taxon>Actinomycetota</taxon>
        <taxon>Actinomycetes</taxon>
        <taxon>Micromonosporales</taxon>
        <taxon>Micromonosporaceae</taxon>
        <taxon>Planosporangium</taxon>
    </lineage>
</organism>